<evidence type="ECO:0000256" key="1">
    <source>
        <dbReference type="ARBA" id="ARBA00022491"/>
    </source>
</evidence>
<name>M7P7Y3_9BACL</name>
<dbReference type="InterPro" id="IPR001387">
    <property type="entry name" value="Cro/C1-type_HTH"/>
</dbReference>
<evidence type="ECO:0000256" key="2">
    <source>
        <dbReference type="ARBA" id="ARBA00023015"/>
    </source>
</evidence>
<evidence type="ECO:0000259" key="5">
    <source>
        <dbReference type="PROSITE" id="PS50932"/>
    </source>
</evidence>
<evidence type="ECO:0000313" key="7">
    <source>
        <dbReference type="EMBL" id="EMR06629.1"/>
    </source>
</evidence>
<dbReference type="PANTHER" id="PTHR30146:SF148">
    <property type="entry name" value="HTH-TYPE TRANSCRIPTIONAL REPRESSOR PURR-RELATED"/>
    <property type="match status" value="1"/>
</dbReference>
<keyword evidence="3" id="KW-0238">DNA-binding</keyword>
<evidence type="ECO:0000256" key="3">
    <source>
        <dbReference type="ARBA" id="ARBA00023125"/>
    </source>
</evidence>
<keyword evidence="2" id="KW-0805">Transcription regulation</keyword>
<sequence length="334" mass="37714">MKKVTMADVAERAGVSKSTVSQFINNRYEYMAEATKLRIEEAIEDLGYVPNYIAKSLRQKKTSTVGVIVANILHAFSTEIIRSIEDECEQNGFHLFVCNADDQPEKERAYIDMLVAKQVDGLIIFPTNGNEDYYEQLKRSKFPIVFMDRKIDHTFYPTVLLDNEAAASLAVAELVQGGHRKIGMVSNSIENKVTPRLERIAGFREAAVKHGLEVVEEWIIADQVPNIKGRLENVWKKTDRPTAFFAANDLALIELMKFAKQERLRIPDDLGMIAIDDSPFLEIAQTPITVIRQPTFEMGKAAAEMLFSLIQGGRIDSVCEEIRFAPELVKRNSI</sequence>
<dbReference type="GO" id="GO:0000976">
    <property type="term" value="F:transcription cis-regulatory region binding"/>
    <property type="evidence" value="ECO:0007669"/>
    <property type="project" value="TreeGrafter"/>
</dbReference>
<dbReference type="eggNOG" id="COG1609">
    <property type="taxonomic scope" value="Bacteria"/>
</dbReference>
<feature type="domain" description="HTH lacI-type" evidence="5">
    <location>
        <begin position="4"/>
        <end position="59"/>
    </location>
</feature>
<accession>M7P7Y3</accession>
<dbReference type="PATRIC" id="fig|1235279.3.peg.1520"/>
<dbReference type="Gene3D" id="3.40.50.2300">
    <property type="match status" value="2"/>
</dbReference>
<dbReference type="Gene3D" id="1.10.260.40">
    <property type="entry name" value="lambda repressor-like DNA-binding domains"/>
    <property type="match status" value="1"/>
</dbReference>
<dbReference type="Pfam" id="PF00356">
    <property type="entry name" value="LacI"/>
    <property type="match status" value="1"/>
</dbReference>
<organism evidence="7 8">
    <name type="scientific">Bhargavaea cecembensis DSE10</name>
    <dbReference type="NCBI Taxonomy" id="1235279"/>
    <lineage>
        <taxon>Bacteria</taxon>
        <taxon>Bacillati</taxon>
        <taxon>Bacillota</taxon>
        <taxon>Bacilli</taxon>
        <taxon>Bacillales</taxon>
        <taxon>Caryophanaceae</taxon>
        <taxon>Bhargavaea</taxon>
    </lineage>
</organism>
<dbReference type="OrthoDB" id="9784962at2"/>
<dbReference type="InterPro" id="IPR028082">
    <property type="entry name" value="Peripla_BP_I"/>
</dbReference>
<dbReference type="InterPro" id="IPR010982">
    <property type="entry name" value="Lambda_DNA-bd_dom_sf"/>
</dbReference>
<dbReference type="PROSITE" id="PS50943">
    <property type="entry name" value="HTH_CROC1"/>
    <property type="match status" value="1"/>
</dbReference>
<dbReference type="AlphaFoldDB" id="M7P7Y3"/>
<dbReference type="SUPFAM" id="SSF47413">
    <property type="entry name" value="lambda repressor-like DNA-binding domains"/>
    <property type="match status" value="1"/>
</dbReference>
<comment type="caution">
    <text evidence="7">The sequence shown here is derived from an EMBL/GenBank/DDBJ whole genome shotgun (WGS) entry which is preliminary data.</text>
</comment>
<reference evidence="7 8" key="1">
    <citation type="journal article" date="2013" name="Genome Announc.">
        <title>Draft Genome Sequence of Bhargavaea cecembensis Strain DSE10T, Isolated from a Deep-Sea Sediment Sample Collected at a Depth of 5,904 m from the Chagos-Laccadive Ridge System in the Indian Ocean.</title>
        <authorList>
            <person name="Shivaji S."/>
            <person name="Ara S."/>
            <person name="Begum Z."/>
            <person name="Ruth M."/>
            <person name="Singh A."/>
            <person name="Kumar Pinnaka A."/>
        </authorList>
    </citation>
    <scope>NUCLEOTIDE SEQUENCE [LARGE SCALE GENOMIC DNA]</scope>
    <source>
        <strain evidence="7 8">DSE10</strain>
    </source>
</reference>
<proteinExistence type="predicted"/>
<dbReference type="InterPro" id="IPR046335">
    <property type="entry name" value="LacI/GalR-like_sensor"/>
</dbReference>
<dbReference type="EMBL" id="AOFT01000006">
    <property type="protein sequence ID" value="EMR06629.1"/>
    <property type="molecule type" value="Genomic_DNA"/>
</dbReference>
<evidence type="ECO:0000256" key="4">
    <source>
        <dbReference type="ARBA" id="ARBA00023163"/>
    </source>
</evidence>
<dbReference type="PROSITE" id="PS00356">
    <property type="entry name" value="HTH_LACI_1"/>
    <property type="match status" value="1"/>
</dbReference>
<dbReference type="SUPFAM" id="SSF53822">
    <property type="entry name" value="Periplasmic binding protein-like I"/>
    <property type="match status" value="1"/>
</dbReference>
<feature type="domain" description="HTH cro/C1-type" evidence="6">
    <location>
        <begin position="2"/>
        <end position="29"/>
    </location>
</feature>
<dbReference type="CDD" id="cd01392">
    <property type="entry name" value="HTH_LacI"/>
    <property type="match status" value="1"/>
</dbReference>
<evidence type="ECO:0000313" key="8">
    <source>
        <dbReference type="Proteomes" id="UP000011919"/>
    </source>
</evidence>
<dbReference type="GO" id="GO:0003700">
    <property type="term" value="F:DNA-binding transcription factor activity"/>
    <property type="evidence" value="ECO:0007669"/>
    <property type="project" value="TreeGrafter"/>
</dbReference>
<dbReference type="PROSITE" id="PS50932">
    <property type="entry name" value="HTH_LACI_2"/>
    <property type="match status" value="1"/>
</dbReference>
<dbReference type="InterPro" id="IPR000843">
    <property type="entry name" value="HTH_LacI"/>
</dbReference>
<keyword evidence="4" id="KW-0804">Transcription</keyword>
<gene>
    <name evidence="7" type="primary">ccpA_2</name>
    <name evidence="7" type="ORF">C772_01524</name>
</gene>
<dbReference type="PANTHER" id="PTHR30146">
    <property type="entry name" value="LACI-RELATED TRANSCRIPTIONAL REPRESSOR"/>
    <property type="match status" value="1"/>
</dbReference>
<protein>
    <submittedName>
        <fullName evidence="7">Catabolite control protein</fullName>
    </submittedName>
</protein>
<dbReference type="RefSeq" id="WP_008298774.1">
    <property type="nucleotide sequence ID" value="NZ_AOFT01000006.1"/>
</dbReference>
<dbReference type="Pfam" id="PF13377">
    <property type="entry name" value="Peripla_BP_3"/>
    <property type="match status" value="1"/>
</dbReference>
<dbReference type="CDD" id="cd19977">
    <property type="entry name" value="PBP1_EndR-like"/>
    <property type="match status" value="1"/>
</dbReference>
<dbReference type="STRING" id="1235279.C772_01524"/>
<dbReference type="Proteomes" id="UP000011919">
    <property type="component" value="Unassembled WGS sequence"/>
</dbReference>
<evidence type="ECO:0000259" key="6">
    <source>
        <dbReference type="PROSITE" id="PS50943"/>
    </source>
</evidence>
<dbReference type="SMART" id="SM00354">
    <property type="entry name" value="HTH_LACI"/>
    <property type="match status" value="1"/>
</dbReference>
<keyword evidence="1" id="KW-0678">Repressor</keyword>
<keyword evidence="8" id="KW-1185">Reference proteome</keyword>